<organism evidence="1 2">
    <name type="scientific">Ensete ventricosum</name>
    <name type="common">Abyssinian banana</name>
    <name type="synonym">Musa ensete</name>
    <dbReference type="NCBI Taxonomy" id="4639"/>
    <lineage>
        <taxon>Eukaryota</taxon>
        <taxon>Viridiplantae</taxon>
        <taxon>Streptophyta</taxon>
        <taxon>Embryophyta</taxon>
        <taxon>Tracheophyta</taxon>
        <taxon>Spermatophyta</taxon>
        <taxon>Magnoliopsida</taxon>
        <taxon>Liliopsida</taxon>
        <taxon>Zingiberales</taxon>
        <taxon>Musaceae</taxon>
        <taxon>Ensete</taxon>
    </lineage>
</organism>
<sequence length="100" mass="10655">MVAVIIAAQVMVLRAAGDRLAHGWAGTVPTSGASMGAAPLRACRRQAPPLAGWSWAGHGRALPLRAGRPYRGHDHGLSPYFLVGLATKTQQECVEYFYAI</sequence>
<gene>
    <name evidence="1" type="ORF">B296_00046730</name>
</gene>
<accession>A0A426X2W4</accession>
<comment type="caution">
    <text evidence="1">The sequence shown here is derived from an EMBL/GenBank/DDBJ whole genome shotgun (WGS) entry which is preliminary data.</text>
</comment>
<protein>
    <submittedName>
        <fullName evidence="1">Uncharacterized protein</fullName>
    </submittedName>
</protein>
<dbReference type="AlphaFoldDB" id="A0A426X2W4"/>
<proteinExistence type="predicted"/>
<evidence type="ECO:0000313" key="1">
    <source>
        <dbReference type="EMBL" id="RRT33811.1"/>
    </source>
</evidence>
<dbReference type="Proteomes" id="UP000287651">
    <property type="component" value="Unassembled WGS sequence"/>
</dbReference>
<name>A0A426X2W4_ENSVE</name>
<dbReference type="EMBL" id="AMZH03028217">
    <property type="protein sequence ID" value="RRT33811.1"/>
    <property type="molecule type" value="Genomic_DNA"/>
</dbReference>
<evidence type="ECO:0000313" key="2">
    <source>
        <dbReference type="Proteomes" id="UP000287651"/>
    </source>
</evidence>
<reference evidence="1 2" key="1">
    <citation type="journal article" date="2014" name="Agronomy (Basel)">
        <title>A Draft Genome Sequence for Ensete ventricosum, the Drought-Tolerant Tree Against Hunger.</title>
        <authorList>
            <person name="Harrison J."/>
            <person name="Moore K.A."/>
            <person name="Paszkiewicz K."/>
            <person name="Jones T."/>
            <person name="Grant M."/>
            <person name="Ambacheew D."/>
            <person name="Muzemil S."/>
            <person name="Studholme D.J."/>
        </authorList>
    </citation>
    <scope>NUCLEOTIDE SEQUENCE [LARGE SCALE GENOMIC DNA]</scope>
</reference>